<dbReference type="InterPro" id="IPR019823">
    <property type="entry name" value="Mechanosensitive_channel_CS"/>
</dbReference>
<feature type="transmembrane region" description="Helical" evidence="10">
    <location>
        <begin position="67"/>
        <end position="90"/>
    </location>
</feature>
<dbReference type="AlphaFoldDB" id="A0A1I5YKX6"/>
<dbReference type="HAMAP" id="MF_00115">
    <property type="entry name" value="MscL"/>
    <property type="match status" value="1"/>
</dbReference>
<dbReference type="GO" id="GO:0008381">
    <property type="term" value="F:mechanosensitive monoatomic ion channel activity"/>
    <property type="evidence" value="ECO:0007669"/>
    <property type="project" value="UniProtKB-UniRule"/>
</dbReference>
<dbReference type="PANTHER" id="PTHR30266:SF2">
    <property type="entry name" value="LARGE-CONDUCTANCE MECHANOSENSITIVE CHANNEL"/>
    <property type="match status" value="1"/>
</dbReference>
<keyword evidence="5 10" id="KW-0812">Transmembrane</keyword>
<dbReference type="EMBL" id="FOXW01000009">
    <property type="protein sequence ID" value="SFQ44826.1"/>
    <property type="molecule type" value="Genomic_DNA"/>
</dbReference>
<keyword evidence="8 10" id="KW-0472">Membrane</keyword>
<keyword evidence="9 10" id="KW-0407">Ion channel</keyword>
<evidence type="ECO:0000256" key="6">
    <source>
        <dbReference type="ARBA" id="ARBA00022989"/>
    </source>
</evidence>
<dbReference type="Pfam" id="PF01741">
    <property type="entry name" value="MscL"/>
    <property type="match status" value="1"/>
</dbReference>
<name>A0A1I5YKX6_9LACT</name>
<organism evidence="11 12">
    <name type="scientific">Desemzia incerta</name>
    <dbReference type="NCBI Taxonomy" id="82801"/>
    <lineage>
        <taxon>Bacteria</taxon>
        <taxon>Bacillati</taxon>
        <taxon>Bacillota</taxon>
        <taxon>Bacilli</taxon>
        <taxon>Lactobacillales</taxon>
        <taxon>Carnobacteriaceae</taxon>
        <taxon>Desemzia</taxon>
    </lineage>
</organism>
<comment type="function">
    <text evidence="10">Channel that opens in response to stretch forces in the membrane lipid bilayer. May participate in the regulation of osmotic pressure changes within the cell.</text>
</comment>
<evidence type="ECO:0000256" key="7">
    <source>
        <dbReference type="ARBA" id="ARBA00023065"/>
    </source>
</evidence>
<dbReference type="SUPFAM" id="SSF81330">
    <property type="entry name" value="Gated mechanosensitive channel"/>
    <property type="match status" value="1"/>
</dbReference>
<protein>
    <recommendedName>
        <fullName evidence="10">Large-conductance mechanosensitive channel</fullName>
    </recommendedName>
</protein>
<evidence type="ECO:0000313" key="12">
    <source>
        <dbReference type="Proteomes" id="UP000199136"/>
    </source>
</evidence>
<dbReference type="InterPro" id="IPR037673">
    <property type="entry name" value="MSC/AndL"/>
</dbReference>
<dbReference type="GO" id="GO:0005886">
    <property type="term" value="C:plasma membrane"/>
    <property type="evidence" value="ECO:0007669"/>
    <property type="project" value="UniProtKB-SubCell"/>
</dbReference>
<dbReference type="InterPro" id="IPR036019">
    <property type="entry name" value="MscL_channel"/>
</dbReference>
<evidence type="ECO:0000256" key="8">
    <source>
        <dbReference type="ARBA" id="ARBA00023136"/>
    </source>
</evidence>
<evidence type="ECO:0000256" key="1">
    <source>
        <dbReference type="ARBA" id="ARBA00004651"/>
    </source>
</evidence>
<dbReference type="STRING" id="82801.SAMN04488506_2085"/>
<keyword evidence="3 10" id="KW-0813">Transport</keyword>
<sequence length="137" mass="15108">MKNFMQEFKEFAFRGNVLDLAIGVVIGSAFTAIVTSLVDNIISPIVGALTGGSDLSNLSFTIIGVELTYGAFISSVIDFLIIALVIFLFVKVINNAQNKFTKQMDEEEIEVEVPPAEQYLKEIRDLLAKDESKDDII</sequence>
<comment type="subcellular location">
    <subcellularLocation>
        <location evidence="1 10">Cell membrane</location>
        <topology evidence="1 10">Multi-pass membrane protein</topology>
    </subcellularLocation>
</comment>
<proteinExistence type="inferred from homology"/>
<keyword evidence="7 10" id="KW-0406">Ion transport</keyword>
<dbReference type="PANTHER" id="PTHR30266">
    <property type="entry name" value="MECHANOSENSITIVE CHANNEL MSCL"/>
    <property type="match status" value="1"/>
</dbReference>
<accession>A0A1I5YKX6</accession>
<evidence type="ECO:0000256" key="5">
    <source>
        <dbReference type="ARBA" id="ARBA00022692"/>
    </source>
</evidence>
<gene>
    <name evidence="10" type="primary">mscL</name>
    <name evidence="11" type="ORF">SAMN04488506_2085</name>
</gene>
<dbReference type="RefSeq" id="WP_092481096.1">
    <property type="nucleotide sequence ID" value="NZ_FOXW01000009.1"/>
</dbReference>
<evidence type="ECO:0000256" key="9">
    <source>
        <dbReference type="ARBA" id="ARBA00023303"/>
    </source>
</evidence>
<dbReference type="NCBIfam" id="TIGR00220">
    <property type="entry name" value="mscL"/>
    <property type="match status" value="1"/>
</dbReference>
<dbReference type="Gene3D" id="1.10.1200.120">
    <property type="entry name" value="Large-conductance mechanosensitive channel, MscL, domain 1"/>
    <property type="match status" value="1"/>
</dbReference>
<evidence type="ECO:0000313" key="11">
    <source>
        <dbReference type="EMBL" id="SFQ44826.1"/>
    </source>
</evidence>
<evidence type="ECO:0000256" key="3">
    <source>
        <dbReference type="ARBA" id="ARBA00022448"/>
    </source>
</evidence>
<reference evidence="11 12" key="1">
    <citation type="submission" date="2016-10" db="EMBL/GenBank/DDBJ databases">
        <authorList>
            <person name="de Groot N.N."/>
        </authorList>
    </citation>
    <scope>NUCLEOTIDE SEQUENCE [LARGE SCALE GENOMIC DNA]</scope>
    <source>
        <strain evidence="11 12">DSM 20581</strain>
    </source>
</reference>
<dbReference type="InterPro" id="IPR001185">
    <property type="entry name" value="MS_channel"/>
</dbReference>
<dbReference type="PRINTS" id="PR01264">
    <property type="entry name" value="MECHCHANNEL"/>
</dbReference>
<evidence type="ECO:0000256" key="10">
    <source>
        <dbReference type="HAMAP-Rule" id="MF_00115"/>
    </source>
</evidence>
<feature type="transmembrane region" description="Helical" evidence="10">
    <location>
        <begin position="20"/>
        <end position="47"/>
    </location>
</feature>
<dbReference type="Proteomes" id="UP000199136">
    <property type="component" value="Unassembled WGS sequence"/>
</dbReference>
<keyword evidence="6 10" id="KW-1133">Transmembrane helix</keyword>
<evidence type="ECO:0000256" key="4">
    <source>
        <dbReference type="ARBA" id="ARBA00022475"/>
    </source>
</evidence>
<keyword evidence="12" id="KW-1185">Reference proteome</keyword>
<dbReference type="PROSITE" id="PS01327">
    <property type="entry name" value="MSCL"/>
    <property type="match status" value="1"/>
</dbReference>
<comment type="subunit">
    <text evidence="10">Homopentamer.</text>
</comment>
<dbReference type="OrthoDB" id="9810350at2"/>
<keyword evidence="4 10" id="KW-1003">Cell membrane</keyword>
<evidence type="ECO:0000256" key="2">
    <source>
        <dbReference type="ARBA" id="ARBA00007254"/>
    </source>
</evidence>
<comment type="similarity">
    <text evidence="2 10">Belongs to the MscL family.</text>
</comment>